<dbReference type="Gene3D" id="1.25.40.10">
    <property type="entry name" value="Tetratricopeptide repeat domain"/>
    <property type="match status" value="3"/>
</dbReference>
<feature type="region of interest" description="Disordered" evidence="1">
    <location>
        <begin position="535"/>
        <end position="567"/>
    </location>
</feature>
<dbReference type="Proteomes" id="UP000623129">
    <property type="component" value="Unassembled WGS sequence"/>
</dbReference>
<dbReference type="PANTHER" id="PTHR45181:SF14">
    <property type="entry name" value="TETRATRICOPEPTIDE REPEAT (TPR)-LIKE SUPERFAMILY PROTEIN"/>
    <property type="match status" value="1"/>
</dbReference>
<dbReference type="SUPFAM" id="SSF48452">
    <property type="entry name" value="TPR-like"/>
    <property type="match status" value="3"/>
</dbReference>
<dbReference type="PRINTS" id="PR00625">
    <property type="entry name" value="JDOMAIN"/>
</dbReference>
<dbReference type="CDD" id="cd06257">
    <property type="entry name" value="DnaJ"/>
    <property type="match status" value="1"/>
</dbReference>
<name>A0A833W2D6_9POAL</name>
<feature type="compositionally biased region" description="Basic and acidic residues" evidence="1">
    <location>
        <begin position="12"/>
        <end position="23"/>
    </location>
</feature>
<comment type="caution">
    <text evidence="3">The sequence shown here is derived from an EMBL/GenBank/DDBJ whole genome shotgun (WGS) entry which is preliminary data.</text>
</comment>
<reference evidence="3" key="1">
    <citation type="submission" date="2020-01" db="EMBL/GenBank/DDBJ databases">
        <title>Genome sequence of Kobresia littledalei, the first chromosome-level genome in the family Cyperaceae.</title>
        <authorList>
            <person name="Qu G."/>
        </authorList>
    </citation>
    <scope>NUCLEOTIDE SEQUENCE</scope>
    <source>
        <strain evidence="3">C.B.Clarke</strain>
        <tissue evidence="3">Leaf</tissue>
    </source>
</reference>
<evidence type="ECO:0000259" key="2">
    <source>
        <dbReference type="PROSITE" id="PS50076"/>
    </source>
</evidence>
<feature type="compositionally biased region" description="Basic and acidic residues" evidence="1">
    <location>
        <begin position="193"/>
        <end position="206"/>
    </location>
</feature>
<feature type="region of interest" description="Disordered" evidence="1">
    <location>
        <begin position="1"/>
        <end position="237"/>
    </location>
</feature>
<sequence>MPPAIVGLPPDRLSDPKPMDRRPRFVKLRSRGGSVSRAPKPPVSGYNPFSPESDSDPVHERIQSWRPFDSGATFSDSPVTSVFGFSSSSNADKQKDEDENVSLNSVKGTNSSTNKGSDQTGWGHFIFGSSTQKPPENNLKDGKENKPVFVFGASESTLGPSNLPEKVQTWHPFNSDTESKGIPSQDDAFVFGDKLKGNHGTQEKIPVENGTAKENGSSDLGRNFTFGGSTSVPEGKDATANADFLREKLEKTVHISSSSVAEEKVENVIGKFAKENTTNEKQKTGSFVPSSDEDPASTLPEHMKKLNLKNAKTGDGIANGDADVLPEKVERLNLGSGSGNLESKPPVYIFGTKVNESTGSRQTSSESTYAEKFVFGSSANTFGDNTKNFKTNKEAESHTPSTFSFNFRDWETETKIPETALPDAMKKLGIGASKKAGLRDKKGKKKPNRLGKPKTAQPGIPSLVPEYSDRASSSEKDEQIPLTEPALGSPAGYSPMDCSPYRENYTSDETHNSTSLEVEAEIGLAFAAERLEIKQETLNENENPRSKEVEEKEVKGEGDEMSASGTTSVAFNAGINEEAVEGMDYVGSSSVNVETGSTVSGSSFRFTASTSTQGPVPVIRRHFRRKNRATSSSVQPSSEWTDASTSPVSMSVNSGRQETRSRVETKKEMAGTSGTSGGALEACEKWRTRGNQAYADGRLQKAEEYYTRGINSVTSEERSGSCARALMLCYSNRAATRMSLGRMRDAFVDCLIALEADPGFLRARVRAANCLLALGEVDEAIKYYNQCIKSDSADSKILAEAREGLGKTEIFTQYVDQATQLLQKGTSAEVTRVLELISDAMLIGTNSDNLTEMKAKALLLLRRYEEVIQLCEQSSELAGKNSNFGRSGVRDPRLWRWILLAKSYFYLGKLEEALQVLKKYEEVKPIDGRSSEIYPSPAVICELLRLKASGNEAFQAGRYAEAIENYTAALTYNGSSRPFTAICFGNRAAAYQAQGQIMDAIADCSLAIALDPNYAKAISRRATLYETIRDYGQAASDLRILISLLEKPSQPASHGKSSKGNTELHRASARLCSMEDESRRRTPLNMYLILGIEQTSSAADIKKAYRKAALRHHPDKAGQFLVRSETLDDTLWNEIVQAVHKDADHLFKTIGEAYNVLSDETKRLKYDVDEEIRSGKRSHYNEYEEYNSKRHNERSSSRHSWKPHHHWSDDYYW</sequence>
<dbReference type="PROSITE" id="PS50076">
    <property type="entry name" value="DNAJ_2"/>
    <property type="match status" value="1"/>
</dbReference>
<dbReference type="InterPro" id="IPR019734">
    <property type="entry name" value="TPR_rpt"/>
</dbReference>
<feature type="compositionally biased region" description="Basic and acidic residues" evidence="1">
    <location>
        <begin position="274"/>
        <end position="283"/>
    </location>
</feature>
<keyword evidence="4" id="KW-1185">Reference proteome</keyword>
<dbReference type="GO" id="GO:0005783">
    <property type="term" value="C:endoplasmic reticulum"/>
    <property type="evidence" value="ECO:0007669"/>
    <property type="project" value="UniProtKB-ARBA"/>
</dbReference>
<dbReference type="SMART" id="SM00028">
    <property type="entry name" value="TPR"/>
    <property type="match status" value="8"/>
</dbReference>
<feature type="compositionally biased region" description="Polar residues" evidence="1">
    <location>
        <begin position="629"/>
        <end position="656"/>
    </location>
</feature>
<evidence type="ECO:0000313" key="4">
    <source>
        <dbReference type="Proteomes" id="UP000623129"/>
    </source>
</evidence>
<feature type="compositionally biased region" description="Basic and acidic residues" evidence="1">
    <location>
        <begin position="535"/>
        <end position="558"/>
    </location>
</feature>
<accession>A0A833W2D6</accession>
<dbReference type="InterPro" id="IPR011990">
    <property type="entry name" value="TPR-like_helical_dom_sf"/>
</dbReference>
<dbReference type="Pfam" id="PF13432">
    <property type="entry name" value="TPR_16"/>
    <property type="match status" value="1"/>
</dbReference>
<protein>
    <submittedName>
        <fullName evidence="3">DnaJ subfamily C member 7</fullName>
    </submittedName>
</protein>
<feature type="region of interest" description="Disordered" evidence="1">
    <location>
        <begin position="378"/>
        <end position="513"/>
    </location>
</feature>
<dbReference type="AlphaFoldDB" id="A0A833W2D6"/>
<dbReference type="SMART" id="SM00271">
    <property type="entry name" value="DnaJ"/>
    <property type="match status" value="1"/>
</dbReference>
<feature type="region of interest" description="Disordered" evidence="1">
    <location>
        <begin position="625"/>
        <end position="678"/>
    </location>
</feature>
<feature type="compositionally biased region" description="Basic and acidic residues" evidence="1">
    <location>
        <begin position="467"/>
        <end position="479"/>
    </location>
</feature>
<dbReference type="OrthoDB" id="10250354at2759"/>
<feature type="region of interest" description="Disordered" evidence="1">
    <location>
        <begin position="274"/>
        <end position="302"/>
    </location>
</feature>
<feature type="compositionally biased region" description="Polar residues" evidence="1">
    <location>
        <begin position="101"/>
        <end position="120"/>
    </location>
</feature>
<dbReference type="Pfam" id="PF13181">
    <property type="entry name" value="TPR_8"/>
    <property type="match status" value="2"/>
</dbReference>
<feature type="domain" description="J" evidence="2">
    <location>
        <begin position="1085"/>
        <end position="1184"/>
    </location>
</feature>
<feature type="compositionally biased region" description="Polar residues" evidence="1">
    <location>
        <begin position="72"/>
        <end position="91"/>
    </location>
</feature>
<gene>
    <name evidence="3" type="ORF">FCM35_KLT09733</name>
</gene>
<evidence type="ECO:0000256" key="1">
    <source>
        <dbReference type="SAM" id="MobiDB-lite"/>
    </source>
</evidence>
<proteinExistence type="predicted"/>
<dbReference type="SUPFAM" id="SSF46565">
    <property type="entry name" value="Chaperone J-domain"/>
    <property type="match status" value="1"/>
</dbReference>
<evidence type="ECO:0000313" key="3">
    <source>
        <dbReference type="EMBL" id="KAF3340889.1"/>
    </source>
</evidence>
<organism evidence="3 4">
    <name type="scientific">Carex littledalei</name>
    <dbReference type="NCBI Taxonomy" id="544730"/>
    <lineage>
        <taxon>Eukaryota</taxon>
        <taxon>Viridiplantae</taxon>
        <taxon>Streptophyta</taxon>
        <taxon>Embryophyta</taxon>
        <taxon>Tracheophyta</taxon>
        <taxon>Spermatophyta</taxon>
        <taxon>Magnoliopsida</taxon>
        <taxon>Liliopsida</taxon>
        <taxon>Poales</taxon>
        <taxon>Cyperaceae</taxon>
        <taxon>Cyperoideae</taxon>
        <taxon>Cariceae</taxon>
        <taxon>Carex</taxon>
        <taxon>Carex subgen. Euthyceras</taxon>
    </lineage>
</organism>
<dbReference type="InterPro" id="IPR036869">
    <property type="entry name" value="J_dom_sf"/>
</dbReference>
<feature type="compositionally biased region" description="Basic residues" evidence="1">
    <location>
        <begin position="441"/>
        <end position="452"/>
    </location>
</feature>
<feature type="compositionally biased region" description="Polar residues" evidence="1">
    <location>
        <begin position="378"/>
        <end position="389"/>
    </location>
</feature>
<dbReference type="InterPro" id="IPR018253">
    <property type="entry name" value="DnaJ_domain_CS"/>
</dbReference>
<feature type="compositionally biased region" description="Polar residues" evidence="1">
    <location>
        <begin position="212"/>
        <end position="232"/>
    </location>
</feature>
<dbReference type="PANTHER" id="PTHR45181">
    <property type="entry name" value="HEAT SHOCK PROTEIN DNAJ WITH TETRATRICOPEPTIDE REPEAT-CONTAINING PROTEIN"/>
    <property type="match status" value="1"/>
</dbReference>
<feature type="compositionally biased region" description="Basic and acidic residues" evidence="1">
    <location>
        <begin position="657"/>
        <end position="669"/>
    </location>
</feature>
<dbReference type="EMBL" id="SWLB01000002">
    <property type="protein sequence ID" value="KAF3340889.1"/>
    <property type="molecule type" value="Genomic_DNA"/>
</dbReference>
<dbReference type="InterPro" id="IPR001623">
    <property type="entry name" value="DnaJ_domain"/>
</dbReference>
<dbReference type="Gene3D" id="1.10.287.110">
    <property type="entry name" value="DnaJ domain"/>
    <property type="match status" value="1"/>
</dbReference>
<dbReference type="Pfam" id="PF00226">
    <property type="entry name" value="DnaJ"/>
    <property type="match status" value="1"/>
</dbReference>
<dbReference type="PROSITE" id="PS00636">
    <property type="entry name" value="DNAJ_1"/>
    <property type="match status" value="1"/>
</dbReference>